<dbReference type="Proteomes" id="UP001497472">
    <property type="component" value="Unassembled WGS sequence"/>
</dbReference>
<dbReference type="AlphaFoldDB" id="A0AAV1IXB8"/>
<protein>
    <submittedName>
        <fullName evidence="1">Uncharacterized protein</fullName>
    </submittedName>
</protein>
<reference evidence="1 2" key="1">
    <citation type="submission" date="2023-11" db="EMBL/GenBank/DDBJ databases">
        <authorList>
            <person name="Okamura Y."/>
        </authorList>
    </citation>
    <scope>NUCLEOTIDE SEQUENCE [LARGE SCALE GENOMIC DNA]</scope>
</reference>
<evidence type="ECO:0000313" key="1">
    <source>
        <dbReference type="EMBL" id="CAK1541889.1"/>
    </source>
</evidence>
<keyword evidence="2" id="KW-1185">Reference proteome</keyword>
<evidence type="ECO:0000313" key="2">
    <source>
        <dbReference type="Proteomes" id="UP001497472"/>
    </source>
</evidence>
<dbReference type="EMBL" id="CAVLEF010000003">
    <property type="protein sequence ID" value="CAK1541889.1"/>
    <property type="molecule type" value="Genomic_DNA"/>
</dbReference>
<proteinExistence type="predicted"/>
<accession>A0AAV1IXB8</accession>
<name>A0AAV1IXB8_9NEOP</name>
<gene>
    <name evidence="1" type="ORF">LNINA_LOCUS1838</name>
</gene>
<comment type="caution">
    <text evidence="1">The sequence shown here is derived from an EMBL/GenBank/DDBJ whole genome shotgun (WGS) entry which is preliminary data.</text>
</comment>
<organism evidence="1 2">
    <name type="scientific">Leptosia nina</name>
    <dbReference type="NCBI Taxonomy" id="320188"/>
    <lineage>
        <taxon>Eukaryota</taxon>
        <taxon>Metazoa</taxon>
        <taxon>Ecdysozoa</taxon>
        <taxon>Arthropoda</taxon>
        <taxon>Hexapoda</taxon>
        <taxon>Insecta</taxon>
        <taxon>Pterygota</taxon>
        <taxon>Neoptera</taxon>
        <taxon>Endopterygota</taxon>
        <taxon>Lepidoptera</taxon>
        <taxon>Glossata</taxon>
        <taxon>Ditrysia</taxon>
        <taxon>Papilionoidea</taxon>
        <taxon>Pieridae</taxon>
        <taxon>Pierinae</taxon>
        <taxon>Leptosia</taxon>
    </lineage>
</organism>
<sequence length="145" mass="15851">MPRSTRSSGVCTVASTAKSSRYLPNHFGATFSGESDKYLAKRIQISEIVDKLSSPSSLTTRENDSEIVPTARTATTAARREALIPAPQGSMLRGSRNSGVSYELRRSRRDAAEMLVLLVTQLGPLYLFIRVCVRPDEDANAMRAS</sequence>